<accession>A0ABW4WWM1</accession>
<dbReference type="PROSITE" id="PS51257">
    <property type="entry name" value="PROKAR_LIPOPROTEIN"/>
    <property type="match status" value="1"/>
</dbReference>
<gene>
    <name evidence="3" type="ORF">ACFSKU_09595</name>
</gene>
<evidence type="ECO:0000256" key="1">
    <source>
        <dbReference type="SAM" id="MobiDB-lite"/>
    </source>
</evidence>
<comment type="caution">
    <text evidence="3">The sequence shown here is derived from an EMBL/GenBank/DDBJ whole genome shotgun (WGS) entry which is preliminary data.</text>
</comment>
<keyword evidence="4" id="KW-1185">Reference proteome</keyword>
<feature type="compositionally biased region" description="Basic and acidic residues" evidence="1">
    <location>
        <begin position="36"/>
        <end position="46"/>
    </location>
</feature>
<reference evidence="4" key="1">
    <citation type="journal article" date="2019" name="Int. J. Syst. Evol. Microbiol.">
        <title>The Global Catalogue of Microorganisms (GCM) 10K type strain sequencing project: providing services to taxonomists for standard genome sequencing and annotation.</title>
        <authorList>
            <consortium name="The Broad Institute Genomics Platform"/>
            <consortium name="The Broad Institute Genome Sequencing Center for Infectious Disease"/>
            <person name="Wu L."/>
            <person name="Ma J."/>
        </authorList>
    </citation>
    <scope>NUCLEOTIDE SEQUENCE [LARGE SCALE GENOMIC DNA]</scope>
    <source>
        <strain evidence="4">JCM 16545</strain>
    </source>
</reference>
<evidence type="ECO:0000256" key="2">
    <source>
        <dbReference type="SAM" id="SignalP"/>
    </source>
</evidence>
<feature type="compositionally biased region" description="Basic and acidic residues" evidence="1">
    <location>
        <begin position="62"/>
        <end position="78"/>
    </location>
</feature>
<dbReference type="RefSeq" id="WP_229961742.1">
    <property type="nucleotide sequence ID" value="NZ_JAJJWI010000015.1"/>
</dbReference>
<feature type="region of interest" description="Disordered" evidence="1">
    <location>
        <begin position="23"/>
        <end position="102"/>
    </location>
</feature>
<feature type="chain" id="PRO_5047266340" evidence="2">
    <location>
        <begin position="21"/>
        <end position="102"/>
    </location>
</feature>
<feature type="compositionally biased region" description="Polar residues" evidence="1">
    <location>
        <begin position="48"/>
        <end position="58"/>
    </location>
</feature>
<feature type="signal peptide" evidence="2">
    <location>
        <begin position="1"/>
        <end position="20"/>
    </location>
</feature>
<evidence type="ECO:0000313" key="4">
    <source>
        <dbReference type="Proteomes" id="UP001597369"/>
    </source>
</evidence>
<proteinExistence type="predicted"/>
<sequence length="102" mass="10964">MKAHKIKSIILALVVTTVTGAGLASCNKGTEPGETNVERSTLRETEPQENNYSQGSETDTTDMERFYDHADHENHDDNVNGGGAVLSGDGKTSGVERDDVNQ</sequence>
<name>A0ABW4WWM1_9BACT</name>
<protein>
    <submittedName>
        <fullName evidence="3">Uncharacterized protein</fullName>
    </submittedName>
</protein>
<keyword evidence="2" id="KW-0732">Signal</keyword>
<evidence type="ECO:0000313" key="3">
    <source>
        <dbReference type="EMBL" id="MFD2067134.1"/>
    </source>
</evidence>
<dbReference type="Proteomes" id="UP001597369">
    <property type="component" value="Unassembled WGS sequence"/>
</dbReference>
<organism evidence="3 4">
    <name type="scientific">Pontibacter silvestris</name>
    <dbReference type="NCBI Taxonomy" id="2305183"/>
    <lineage>
        <taxon>Bacteria</taxon>
        <taxon>Pseudomonadati</taxon>
        <taxon>Bacteroidota</taxon>
        <taxon>Cytophagia</taxon>
        <taxon>Cytophagales</taxon>
        <taxon>Hymenobacteraceae</taxon>
        <taxon>Pontibacter</taxon>
    </lineage>
</organism>
<dbReference type="EMBL" id="JBHUHV010000028">
    <property type="protein sequence ID" value="MFD2067134.1"/>
    <property type="molecule type" value="Genomic_DNA"/>
</dbReference>